<proteinExistence type="predicted"/>
<feature type="signal peptide" evidence="1">
    <location>
        <begin position="1"/>
        <end position="25"/>
    </location>
</feature>
<evidence type="ECO:0000256" key="1">
    <source>
        <dbReference type="SAM" id="SignalP"/>
    </source>
</evidence>
<dbReference type="RefSeq" id="WP_377526236.1">
    <property type="nucleotide sequence ID" value="NZ_JBHTLD010000067.1"/>
</dbReference>
<dbReference type="Pfam" id="PF11827">
    <property type="entry name" value="DUF3347"/>
    <property type="match status" value="1"/>
</dbReference>
<dbReference type="EMBL" id="JBHTLD010000067">
    <property type="protein sequence ID" value="MFD1186412.1"/>
    <property type="molecule type" value="Genomic_DNA"/>
</dbReference>
<feature type="domain" description="DUF3347" evidence="2">
    <location>
        <begin position="76"/>
        <end position="154"/>
    </location>
</feature>
<dbReference type="Proteomes" id="UP001597094">
    <property type="component" value="Unassembled WGS sequence"/>
</dbReference>
<dbReference type="PROSITE" id="PS51257">
    <property type="entry name" value="PROKAR_LIPOPROTEIN"/>
    <property type="match status" value="1"/>
</dbReference>
<evidence type="ECO:0000313" key="3">
    <source>
        <dbReference type="EMBL" id="MFD1186412.1"/>
    </source>
</evidence>
<comment type="caution">
    <text evidence="3">The sequence shown here is derived from an EMBL/GenBank/DDBJ whole genome shotgun (WGS) entry which is preliminary data.</text>
</comment>
<dbReference type="InterPro" id="IPR021782">
    <property type="entry name" value="DUF3347"/>
</dbReference>
<keyword evidence="1" id="KW-0732">Signal</keyword>
<organism evidence="3 4">
    <name type="scientific">Pontibacter rugosus</name>
    <dbReference type="NCBI Taxonomy" id="1745966"/>
    <lineage>
        <taxon>Bacteria</taxon>
        <taxon>Pseudomonadati</taxon>
        <taxon>Bacteroidota</taxon>
        <taxon>Cytophagia</taxon>
        <taxon>Cytophagales</taxon>
        <taxon>Hymenobacteraceae</taxon>
        <taxon>Pontibacter</taxon>
    </lineage>
</organism>
<feature type="chain" id="PRO_5045615227" evidence="1">
    <location>
        <begin position="26"/>
        <end position="199"/>
    </location>
</feature>
<gene>
    <name evidence="3" type="ORF">ACFQ2O_09360</name>
</gene>
<evidence type="ECO:0000313" key="4">
    <source>
        <dbReference type="Proteomes" id="UP001597094"/>
    </source>
</evidence>
<accession>A0ABW3SNC5</accession>
<keyword evidence="4" id="KW-1185">Reference proteome</keyword>
<sequence>MKKYNLKWTSIIVAIMVFTFMTACGDGQQEAAEETDNMGMADGMEGMGEMEGMDMAQQDNGAAAVNMEGEPAFVVAYMDIKNALVNDNYEQVQQAANALQSGLEGSQLSEEQRSQLSESAGQLAEAQDIEAQRQAFAQLSRQLYEVVKNNNVTENKLYWQHCPMALNNQGANWLSFEEKVRNPFMGQRMPGCGSVEETI</sequence>
<evidence type="ECO:0000259" key="2">
    <source>
        <dbReference type="Pfam" id="PF11827"/>
    </source>
</evidence>
<protein>
    <submittedName>
        <fullName evidence="3">DUF3347 domain-containing protein</fullName>
    </submittedName>
</protein>
<name>A0ABW3SNC5_9BACT</name>
<reference evidence="4" key="1">
    <citation type="journal article" date="2019" name="Int. J. Syst. Evol. Microbiol.">
        <title>The Global Catalogue of Microorganisms (GCM) 10K type strain sequencing project: providing services to taxonomists for standard genome sequencing and annotation.</title>
        <authorList>
            <consortium name="The Broad Institute Genomics Platform"/>
            <consortium name="The Broad Institute Genome Sequencing Center for Infectious Disease"/>
            <person name="Wu L."/>
            <person name="Ma J."/>
        </authorList>
    </citation>
    <scope>NUCLEOTIDE SEQUENCE [LARGE SCALE GENOMIC DNA]</scope>
    <source>
        <strain evidence="4">JCM 31319</strain>
    </source>
</reference>